<dbReference type="InterPro" id="IPR000276">
    <property type="entry name" value="GPCR_Rhodpsn"/>
</dbReference>
<dbReference type="GO" id="GO:0005886">
    <property type="term" value="C:plasma membrane"/>
    <property type="evidence" value="ECO:0007669"/>
    <property type="project" value="UniProtKB-SubCell"/>
</dbReference>
<dbReference type="Proteomes" id="UP000030746">
    <property type="component" value="Unassembled WGS sequence"/>
</dbReference>
<dbReference type="PRINTS" id="PR00237">
    <property type="entry name" value="GPCRRHODOPSN"/>
</dbReference>
<evidence type="ECO:0000256" key="2">
    <source>
        <dbReference type="ARBA" id="ARBA00022475"/>
    </source>
</evidence>
<keyword evidence="5" id="KW-0297">G-protein coupled receptor</keyword>
<keyword evidence="6 9" id="KW-0472">Membrane</keyword>
<dbReference type="GO" id="GO:0004930">
    <property type="term" value="F:G protein-coupled receptor activity"/>
    <property type="evidence" value="ECO:0007669"/>
    <property type="project" value="UniProtKB-KW"/>
</dbReference>
<evidence type="ECO:0000256" key="4">
    <source>
        <dbReference type="ARBA" id="ARBA00022989"/>
    </source>
</evidence>
<dbReference type="PROSITE" id="PS50262">
    <property type="entry name" value="G_PROTEIN_RECEP_F1_2"/>
    <property type="match status" value="1"/>
</dbReference>
<protein>
    <recommendedName>
        <fullName evidence="10">G-protein coupled receptors family 1 profile domain-containing protein</fullName>
    </recommendedName>
</protein>
<feature type="transmembrane region" description="Helical" evidence="9">
    <location>
        <begin position="153"/>
        <end position="172"/>
    </location>
</feature>
<reference evidence="11 12" key="1">
    <citation type="journal article" date="2013" name="Nature">
        <title>Insights into bilaterian evolution from three spiralian genomes.</title>
        <authorList>
            <person name="Simakov O."/>
            <person name="Marletaz F."/>
            <person name="Cho S.J."/>
            <person name="Edsinger-Gonzales E."/>
            <person name="Havlak P."/>
            <person name="Hellsten U."/>
            <person name="Kuo D.H."/>
            <person name="Larsson T."/>
            <person name="Lv J."/>
            <person name="Arendt D."/>
            <person name="Savage R."/>
            <person name="Osoegawa K."/>
            <person name="de Jong P."/>
            <person name="Grimwood J."/>
            <person name="Chapman J.A."/>
            <person name="Shapiro H."/>
            <person name="Aerts A."/>
            <person name="Otillar R.P."/>
            <person name="Terry A.Y."/>
            <person name="Boore J.L."/>
            <person name="Grigoriev I.V."/>
            <person name="Lindberg D.R."/>
            <person name="Seaver E.C."/>
            <person name="Weisblat D.A."/>
            <person name="Putnam N.H."/>
            <person name="Rokhsar D.S."/>
        </authorList>
    </citation>
    <scope>NUCLEOTIDE SEQUENCE [LARGE SCALE GENOMIC DNA]</scope>
</reference>
<evidence type="ECO:0000313" key="12">
    <source>
        <dbReference type="Proteomes" id="UP000030746"/>
    </source>
</evidence>
<name>V3ZPL9_LOTGI</name>
<keyword evidence="12" id="KW-1185">Reference proteome</keyword>
<sequence>MADFGFWNSSYKGTSQVESETTFLVIISIILAILAIFINGCLILVIWKSKLLQTCTNMFILSLLVSELLVGGIGTFVAGLFRLHQELGKDIITCEAIGFFQTLGRSASTFSLMLVCIDRVVAVKKPLRYMYLMSPRSTTVLIVYAWIHGLILALFPCFGFASCLLNPIFIALSNKRFKTRCKQVVMCRKNRLHNDSDAFNVSTGLHSAIEATMVAGFLPQKGDRMLIKHISERRSRLENAALLLRLSTVSNPVTLRTIRNSFDQAAGQSVA</sequence>
<keyword evidence="3 9" id="KW-0812">Transmembrane</keyword>
<feature type="transmembrane region" description="Helical" evidence="9">
    <location>
        <begin position="23"/>
        <end position="47"/>
    </location>
</feature>
<dbReference type="OrthoDB" id="10042731at2759"/>
<dbReference type="KEGG" id="lgi:LOTGIDRAFT_167335"/>
<dbReference type="RefSeq" id="XP_009063062.1">
    <property type="nucleotide sequence ID" value="XM_009064814.1"/>
</dbReference>
<evidence type="ECO:0000256" key="9">
    <source>
        <dbReference type="SAM" id="Phobius"/>
    </source>
</evidence>
<dbReference type="Gene3D" id="1.20.1070.10">
    <property type="entry name" value="Rhodopsin 7-helix transmembrane proteins"/>
    <property type="match status" value="1"/>
</dbReference>
<dbReference type="HOGENOM" id="CLU_1027753_0_0_1"/>
<evidence type="ECO:0000256" key="1">
    <source>
        <dbReference type="ARBA" id="ARBA00004651"/>
    </source>
</evidence>
<keyword evidence="4 9" id="KW-1133">Transmembrane helix</keyword>
<dbReference type="OMA" id="LISIXIG"/>
<proteinExistence type="predicted"/>
<evidence type="ECO:0000313" key="11">
    <source>
        <dbReference type="EMBL" id="ESO86292.1"/>
    </source>
</evidence>
<dbReference type="GeneID" id="20240594"/>
<dbReference type="CDD" id="cd00637">
    <property type="entry name" value="7tm_classA_rhodopsin-like"/>
    <property type="match status" value="1"/>
</dbReference>
<evidence type="ECO:0000259" key="10">
    <source>
        <dbReference type="PROSITE" id="PS50262"/>
    </source>
</evidence>
<dbReference type="InterPro" id="IPR050569">
    <property type="entry name" value="TAAR"/>
</dbReference>
<dbReference type="AlphaFoldDB" id="V3ZPL9"/>
<dbReference type="InterPro" id="IPR017452">
    <property type="entry name" value="GPCR_Rhodpsn_7TM"/>
</dbReference>
<dbReference type="PANTHER" id="PTHR24249">
    <property type="entry name" value="HISTAMINE RECEPTOR-RELATED G-PROTEIN COUPLED RECEPTOR"/>
    <property type="match status" value="1"/>
</dbReference>
<dbReference type="EMBL" id="KB203115">
    <property type="protein sequence ID" value="ESO86292.1"/>
    <property type="molecule type" value="Genomic_DNA"/>
</dbReference>
<gene>
    <name evidence="11" type="ORF">LOTGIDRAFT_167335</name>
</gene>
<accession>V3ZPL9</accession>
<feature type="transmembrane region" description="Helical" evidence="9">
    <location>
        <begin position="59"/>
        <end position="84"/>
    </location>
</feature>
<feature type="domain" description="G-protein coupled receptors family 1 profile" evidence="10">
    <location>
        <begin position="38"/>
        <end position="219"/>
    </location>
</feature>
<dbReference type="Pfam" id="PF00001">
    <property type="entry name" value="7tm_1"/>
    <property type="match status" value="1"/>
</dbReference>
<dbReference type="CTD" id="20240594"/>
<comment type="subcellular location">
    <subcellularLocation>
        <location evidence="1">Cell membrane</location>
        <topology evidence="1">Multi-pass membrane protein</topology>
    </subcellularLocation>
</comment>
<evidence type="ECO:0000256" key="6">
    <source>
        <dbReference type="ARBA" id="ARBA00023136"/>
    </source>
</evidence>
<evidence type="ECO:0000256" key="7">
    <source>
        <dbReference type="ARBA" id="ARBA00023170"/>
    </source>
</evidence>
<keyword evidence="2" id="KW-1003">Cell membrane</keyword>
<evidence type="ECO:0000256" key="8">
    <source>
        <dbReference type="ARBA" id="ARBA00023224"/>
    </source>
</evidence>
<dbReference type="STRING" id="225164.V3ZPL9"/>
<organism evidence="11 12">
    <name type="scientific">Lottia gigantea</name>
    <name type="common">Giant owl limpet</name>
    <dbReference type="NCBI Taxonomy" id="225164"/>
    <lineage>
        <taxon>Eukaryota</taxon>
        <taxon>Metazoa</taxon>
        <taxon>Spiralia</taxon>
        <taxon>Lophotrochozoa</taxon>
        <taxon>Mollusca</taxon>
        <taxon>Gastropoda</taxon>
        <taxon>Patellogastropoda</taxon>
        <taxon>Lottioidea</taxon>
        <taxon>Lottiidae</taxon>
        <taxon>Lottia</taxon>
    </lineage>
</organism>
<evidence type="ECO:0000256" key="3">
    <source>
        <dbReference type="ARBA" id="ARBA00022692"/>
    </source>
</evidence>
<evidence type="ECO:0000256" key="5">
    <source>
        <dbReference type="ARBA" id="ARBA00023040"/>
    </source>
</evidence>
<keyword evidence="7" id="KW-0675">Receptor</keyword>
<dbReference type="SUPFAM" id="SSF81321">
    <property type="entry name" value="Family A G protein-coupled receptor-like"/>
    <property type="match status" value="1"/>
</dbReference>
<keyword evidence="8" id="KW-0807">Transducer</keyword>